<reference evidence="4 7" key="2">
    <citation type="submission" date="2017-12" db="EMBL/GenBank/DDBJ databases">
        <title>Phylogenetic diversity of female urinary microbiome.</title>
        <authorList>
            <person name="Thomas-White K."/>
            <person name="Wolfe A.J."/>
        </authorList>
    </citation>
    <scope>NUCLEOTIDE SEQUENCE [LARGE SCALE GENOMIC DNA]</scope>
    <source>
        <strain evidence="4 7">UMB0004</strain>
    </source>
</reference>
<dbReference type="EMBL" id="PKJX01000008">
    <property type="protein sequence ID" value="PLA55522.1"/>
    <property type="molecule type" value="Genomic_DNA"/>
</dbReference>
<reference evidence="3 6" key="1">
    <citation type="submission" date="2017-01" db="EMBL/GenBank/DDBJ databases">
        <title>In silico prediction, in vitro antibacterial spectrum and physicochemical properties of a putative bacteriocin produced by Lactobacillus rhamnosus strain L156.4.</title>
        <authorList>
            <person name="Silveira A.M."/>
            <person name="Monteiro A.S."/>
            <person name="Santos V.L."/>
            <person name="Nicoli J.R."/>
            <person name="Azevedo V."/>
            <person name="Soares S.C."/>
            <person name="Castro-Oliveira L."/>
            <person name="Dias-Souza M.V."/>
            <person name="Nardi R.M."/>
        </authorList>
    </citation>
    <scope>NUCLEOTIDE SEQUENCE [LARGE SCALE GENOMIC DNA]</scope>
    <source>
        <strain evidence="3 6">L156.4</strain>
    </source>
</reference>
<dbReference type="EMBL" id="MTJY01000049">
    <property type="protein sequence ID" value="ONN73901.1"/>
    <property type="molecule type" value="Genomic_DNA"/>
</dbReference>
<dbReference type="AlphaFoldDB" id="A0A0E3CPI3"/>
<dbReference type="GeneID" id="69832803"/>
<dbReference type="Proteomes" id="UP000234212">
    <property type="component" value="Unassembled WGS sequence"/>
</dbReference>
<dbReference type="OrthoDB" id="2302008at2"/>
<comment type="caution">
    <text evidence="2">The sequence shown here is derived from an EMBL/GenBank/DDBJ whole genome shotgun (WGS) entry which is preliminary data.</text>
</comment>
<reference evidence="2 10" key="5">
    <citation type="submission" date="2020-07" db="EMBL/GenBank/DDBJ databases">
        <title>Organ Donor 1.</title>
        <authorList>
            <person name="Marsh A.J."/>
            <person name="Azcarate-Peril M.A."/>
        </authorList>
    </citation>
    <scope>NUCLEOTIDE SEQUENCE [LARGE SCALE GENOMIC DNA]</scope>
    <source>
        <strain evidence="2 10">AMC0712</strain>
    </source>
</reference>
<evidence type="ECO:0000313" key="2">
    <source>
        <dbReference type="EMBL" id="NZA05720.1"/>
    </source>
</evidence>
<reference evidence="1 9" key="4">
    <citation type="submission" date="2020-06" db="EMBL/GenBank/DDBJ databases">
        <title>Lactobacillus rhamnosus QC,genome.</title>
        <authorList>
            <person name="Yi H."/>
            <person name="Jin M."/>
        </authorList>
    </citation>
    <scope>NUCLEOTIDE SEQUENCE [LARGE SCALE GENOMIC DNA]</scope>
    <source>
        <strain evidence="1 9">QC</strain>
    </source>
</reference>
<evidence type="ECO:0000313" key="4">
    <source>
        <dbReference type="EMBL" id="PLA55522.1"/>
    </source>
</evidence>
<evidence type="ECO:0000313" key="9">
    <source>
        <dbReference type="Proteomes" id="UP000542889"/>
    </source>
</evidence>
<sequence>MKLYQGLTQVQINEEFAGEANGYKITTTLEKPLNYEPAILYQYLDAVLKPGSRHDQNNLRYVTDPGFIGENYDYQSVPFTSHMTDFDEKMAFARKLVADLNRHLSVNVKPADSEIELIFVD</sequence>
<evidence type="ECO:0000313" key="8">
    <source>
        <dbReference type="Proteomes" id="UP000307517"/>
    </source>
</evidence>
<dbReference type="EMBL" id="JABXWP010000036">
    <property type="protein sequence ID" value="NVO89621.1"/>
    <property type="molecule type" value="Genomic_DNA"/>
</dbReference>
<dbReference type="OMA" id="HEFQLVF"/>
<dbReference type="Proteomes" id="UP000189067">
    <property type="component" value="Unassembled WGS sequence"/>
</dbReference>
<evidence type="ECO:0000313" key="3">
    <source>
        <dbReference type="EMBL" id="ONN73901.1"/>
    </source>
</evidence>
<evidence type="ECO:0000313" key="1">
    <source>
        <dbReference type="EMBL" id="NVO89621.1"/>
    </source>
</evidence>
<dbReference type="Proteomes" id="UP000307517">
    <property type="component" value="Unassembled WGS sequence"/>
</dbReference>
<gene>
    <name evidence="3" type="ORF">BWR10_11585</name>
    <name evidence="4" type="ORF">CYJ91_12460</name>
    <name evidence="5" type="ORF">E6L36_02655</name>
    <name evidence="2" type="ORF">H0N82_11655</name>
    <name evidence="1" type="ORF">HWN39_14215</name>
</gene>
<evidence type="ECO:0000313" key="5">
    <source>
        <dbReference type="EMBL" id="THC79402.1"/>
    </source>
</evidence>
<protein>
    <submittedName>
        <fullName evidence="2">Uncharacterized protein</fullName>
    </submittedName>
</protein>
<dbReference type="Proteomes" id="UP000542889">
    <property type="component" value="Unassembled WGS sequence"/>
</dbReference>
<organism evidence="2 10">
    <name type="scientific">Lacticaseibacillus rhamnosus</name>
    <name type="common">Lactobacillus rhamnosus</name>
    <dbReference type="NCBI Taxonomy" id="47715"/>
    <lineage>
        <taxon>Bacteria</taxon>
        <taxon>Bacillati</taxon>
        <taxon>Bacillota</taxon>
        <taxon>Bacilli</taxon>
        <taxon>Lactobacillales</taxon>
        <taxon>Lactobacillaceae</taxon>
        <taxon>Lacticaseibacillus</taxon>
    </lineage>
</organism>
<accession>A0A2A5L3Z0</accession>
<dbReference type="EMBL" id="SSHM01000001">
    <property type="protein sequence ID" value="THC79402.1"/>
    <property type="molecule type" value="Genomic_DNA"/>
</dbReference>
<evidence type="ECO:0000313" key="10">
    <source>
        <dbReference type="Proteomes" id="UP000552935"/>
    </source>
</evidence>
<evidence type="ECO:0000313" key="7">
    <source>
        <dbReference type="Proteomes" id="UP000234212"/>
    </source>
</evidence>
<reference evidence="5 8" key="3">
    <citation type="submission" date="2019-04" db="EMBL/GenBank/DDBJ databases">
        <title>Genome Announcement to Ensure Probiotic Safety of Lactobacillus rhamnosus UBLR-58.</title>
        <authorList>
            <person name="Sulthana A."/>
            <person name="Lakshmi S.G."/>
            <person name="Madempudi R.S."/>
        </authorList>
    </citation>
    <scope>NUCLEOTIDE SEQUENCE [LARGE SCALE GENOMIC DNA]</scope>
    <source>
        <strain evidence="5 8">UBLR-58</strain>
    </source>
</reference>
<dbReference type="Proteomes" id="UP000552935">
    <property type="component" value="Unassembled WGS sequence"/>
</dbReference>
<accession>A0A0E3CPI3</accession>
<dbReference type="EMBL" id="JACCKI010000010">
    <property type="protein sequence ID" value="NZA05720.1"/>
    <property type="molecule type" value="Genomic_DNA"/>
</dbReference>
<dbReference type="eggNOG" id="ENOG5032D7A">
    <property type="taxonomic scope" value="Bacteria"/>
</dbReference>
<dbReference type="RefSeq" id="WP_005686819.1">
    <property type="nucleotide sequence ID" value="NZ_BSWG01000016.1"/>
</dbReference>
<evidence type="ECO:0000313" key="6">
    <source>
        <dbReference type="Proteomes" id="UP000189067"/>
    </source>
</evidence>
<name>A0A0E3CPI3_LACRH</name>
<proteinExistence type="predicted"/>